<comment type="caution">
    <text evidence="12">The sequence shown here is derived from an EMBL/GenBank/DDBJ whole genome shotgun (WGS) entry which is preliminary data.</text>
</comment>
<dbReference type="GO" id="GO:0009425">
    <property type="term" value="C:bacterial-type flagellum basal body"/>
    <property type="evidence" value="ECO:0007669"/>
    <property type="project" value="UniProtKB-SubCell"/>
</dbReference>
<gene>
    <name evidence="12" type="ORF">EP47_05025</name>
</gene>
<accession>A0A0A2SSJ8</accession>
<dbReference type="STRING" id="1498499.EP47_05025"/>
<evidence type="ECO:0000313" key="13">
    <source>
        <dbReference type="Proteomes" id="UP000054422"/>
    </source>
</evidence>
<comment type="similarity">
    <text evidence="3">Belongs to the FliM family.</text>
</comment>
<evidence type="ECO:0000256" key="8">
    <source>
        <dbReference type="ARBA" id="ARBA00023136"/>
    </source>
</evidence>
<evidence type="ECO:0000256" key="10">
    <source>
        <dbReference type="ARBA" id="ARBA00025044"/>
    </source>
</evidence>
<comment type="subcellular location">
    <subcellularLocation>
        <location evidence="1">Bacterial flagellum basal body</location>
    </subcellularLocation>
    <subcellularLocation>
        <location evidence="2">Cell membrane</location>
        <topology evidence="2">Peripheral membrane protein</topology>
    </subcellularLocation>
</comment>
<feature type="domain" description="Flagellar motor switch protein FliN-like C-terminal" evidence="11">
    <location>
        <begin position="233"/>
        <end position="293"/>
    </location>
</feature>
<dbReference type="Pfam" id="PF01052">
    <property type="entry name" value="FliMN_C"/>
    <property type="match status" value="1"/>
</dbReference>
<dbReference type="InterPro" id="IPR001543">
    <property type="entry name" value="FliN-like_C"/>
</dbReference>
<dbReference type="Gene3D" id="3.40.1550.10">
    <property type="entry name" value="CheC-like"/>
    <property type="match status" value="1"/>
</dbReference>
<evidence type="ECO:0000313" key="12">
    <source>
        <dbReference type="EMBL" id="KGP63727.1"/>
    </source>
</evidence>
<keyword evidence="8" id="KW-0472">Membrane</keyword>
<name>A0A0A2SSJ8_9GAMM</name>
<evidence type="ECO:0000256" key="2">
    <source>
        <dbReference type="ARBA" id="ARBA00004202"/>
    </source>
</evidence>
<protein>
    <recommendedName>
        <fullName evidence="4">Flagellar motor switch protein FliM</fullName>
    </recommendedName>
</protein>
<evidence type="ECO:0000256" key="1">
    <source>
        <dbReference type="ARBA" id="ARBA00004117"/>
    </source>
</evidence>
<sequence>MRDLTEQKTDNSEELQHIESFENSWLVEENKDIVNLAQAFSANFGTELSQYLGKKIDFEYKAIKYLEDKDTIKNYKDFIYTVFALQNREEQGLLLFDFQSASLFIDYLYGYVGNESNKELLSFGNCSLKVIDQIGNLCLVSLGKIFSEQIDFQPQLLKSTLYLKNLNFRHIEEKNYQILFQMNANKVNCFFKLILPQKILEEMAFYNHTIKNETADDCLQDEFNSSLKKEVIESTVNVIAMLPEIKLPLNKVMNLKSGDLIEVSDPSLVELCVDNKKVFNAQLGQLNSYKAVKTIVD</sequence>
<dbReference type="PANTHER" id="PTHR30034:SF6">
    <property type="entry name" value="YOP PROTEINS TRANSLOCATION PROTEIN Q"/>
    <property type="match status" value="1"/>
</dbReference>
<evidence type="ECO:0000259" key="11">
    <source>
        <dbReference type="Pfam" id="PF01052"/>
    </source>
</evidence>
<keyword evidence="7" id="KW-0283">Flagellar rotation</keyword>
<keyword evidence="5" id="KW-1003">Cell membrane</keyword>
<evidence type="ECO:0000256" key="6">
    <source>
        <dbReference type="ARBA" id="ARBA00022500"/>
    </source>
</evidence>
<organism evidence="12 13">
    <name type="scientific">Legionella norrlandica</name>
    <dbReference type="NCBI Taxonomy" id="1498499"/>
    <lineage>
        <taxon>Bacteria</taxon>
        <taxon>Pseudomonadati</taxon>
        <taxon>Pseudomonadota</taxon>
        <taxon>Gammaproteobacteria</taxon>
        <taxon>Legionellales</taxon>
        <taxon>Legionellaceae</taxon>
        <taxon>Legionella</taxon>
    </lineage>
</organism>
<evidence type="ECO:0000256" key="9">
    <source>
        <dbReference type="ARBA" id="ARBA00023143"/>
    </source>
</evidence>
<comment type="function">
    <text evidence="10">FliM is one of three proteins (FliG, FliN, FliM) that forms the rotor-mounted switch complex (C ring), located at the base of the basal body. This complex interacts with the CheY and CheZ chemotaxis proteins, in addition to contacting components of the motor that determine the direction of flagellar rotation.</text>
</comment>
<keyword evidence="6" id="KW-0145">Chemotaxis</keyword>
<dbReference type="Gene3D" id="2.30.330.10">
    <property type="entry name" value="SpoA-like"/>
    <property type="match status" value="1"/>
</dbReference>
<dbReference type="GO" id="GO:0071978">
    <property type="term" value="P:bacterial-type flagellum-dependent swarming motility"/>
    <property type="evidence" value="ECO:0007669"/>
    <property type="project" value="TreeGrafter"/>
</dbReference>
<dbReference type="InterPro" id="IPR036429">
    <property type="entry name" value="SpoA-like_sf"/>
</dbReference>
<evidence type="ECO:0000256" key="3">
    <source>
        <dbReference type="ARBA" id="ARBA00011049"/>
    </source>
</evidence>
<keyword evidence="9" id="KW-0975">Bacterial flagellum</keyword>
<dbReference type="InterPro" id="IPR028976">
    <property type="entry name" value="CheC-like_sf"/>
</dbReference>
<dbReference type="GO" id="GO:0050918">
    <property type="term" value="P:positive chemotaxis"/>
    <property type="evidence" value="ECO:0007669"/>
    <property type="project" value="TreeGrafter"/>
</dbReference>
<dbReference type="SUPFAM" id="SSF103039">
    <property type="entry name" value="CheC-like"/>
    <property type="match status" value="1"/>
</dbReference>
<keyword evidence="13" id="KW-1185">Reference proteome</keyword>
<dbReference type="SUPFAM" id="SSF101801">
    <property type="entry name" value="Surface presentation of antigens (SPOA)"/>
    <property type="match status" value="1"/>
</dbReference>
<dbReference type="PANTHER" id="PTHR30034">
    <property type="entry name" value="FLAGELLAR MOTOR SWITCH PROTEIN FLIM"/>
    <property type="match status" value="1"/>
</dbReference>
<dbReference type="AlphaFoldDB" id="A0A0A2SSJ8"/>
<dbReference type="EMBL" id="JNCF01000011">
    <property type="protein sequence ID" value="KGP63727.1"/>
    <property type="molecule type" value="Genomic_DNA"/>
</dbReference>
<dbReference type="GO" id="GO:0005886">
    <property type="term" value="C:plasma membrane"/>
    <property type="evidence" value="ECO:0007669"/>
    <property type="project" value="UniProtKB-SubCell"/>
</dbReference>
<evidence type="ECO:0000256" key="4">
    <source>
        <dbReference type="ARBA" id="ARBA00021898"/>
    </source>
</evidence>
<proteinExistence type="inferred from homology"/>
<reference evidence="12 13" key="1">
    <citation type="submission" date="2014-05" db="EMBL/GenBank/DDBJ databases">
        <authorList>
            <person name="Rizzardi K."/>
            <person name="Winiecka-Krusnell J."/>
            <person name="Ramliden M."/>
            <person name="Alm E."/>
            <person name="Andersson S."/>
            <person name="Byfors S."/>
        </authorList>
    </citation>
    <scope>NUCLEOTIDE SEQUENCE [LARGE SCALE GENOMIC DNA]</scope>
    <source>
        <strain evidence="12 13">LEGN</strain>
    </source>
</reference>
<dbReference type="Proteomes" id="UP000054422">
    <property type="component" value="Unassembled WGS sequence"/>
</dbReference>
<evidence type="ECO:0000256" key="7">
    <source>
        <dbReference type="ARBA" id="ARBA00022779"/>
    </source>
</evidence>
<evidence type="ECO:0000256" key="5">
    <source>
        <dbReference type="ARBA" id="ARBA00022475"/>
    </source>
</evidence>